<feature type="compositionally biased region" description="Polar residues" evidence="1">
    <location>
        <begin position="343"/>
        <end position="355"/>
    </location>
</feature>
<sequence>MSCTQVHDGSGHDQSRLPRAVKLATTVTGPKHAVAARSTPSSTSSLGARRKRTTDQAFSTDKDFENGPNKSILGPRTTNISLSQPERLLRPTKAKSKASLAIAEGHERNRIPLSVISSAGAPWKQLKTKIPILSSSNVIKKLRKTRADTTIQKSAPVVIPTPTQTLSSPLESAFPPAFPANILDEDLFDGEYQPLTEYLSFDALDDLARWDMTSFPSIPSPPTSPDYNKSMGDTTRDTGAHKPAPLPFSDPIDDDVVLETDKDFPFPFVHRNSKVVREHMGVKKMRTLARTKSSHGLQFGPPFPPTPFENSLPGLPHPLPLRTLCQNTTTPNPLLNSISSSPRTNTIVKSMTPASSPRRATGPTTTWRDSYGSIHLGATDCELSLAFPETSHFEFWDADDDDVLPCPVLLCLLANDIYPWTGKALALPDVTLFDIRVEDIPGPSARMVQFNSADQFSTHYTSTRIQPSSIAGSPVGGAGRLSFDPFIVQGGTPEASPANNAPRIDREEITVEPKWVKTYTRPGVPGPSAGQVTSLSTTPSSFPGNTPALSTGLAGPRPLRRATGSVATPMASARGWFLKFWVPIPARLFAKRETRVFRVHARVWMNGDEERALRLDGGPFTSGGMGIGATPSGMVGPASDGGGRAFGARASHGVFPLVAEARMTVSHLRSPREMDGW</sequence>
<reference evidence="2 3" key="1">
    <citation type="journal article" date="2020" name="ISME J.">
        <title>Uncovering the hidden diversity of litter-decomposition mechanisms in mushroom-forming fungi.</title>
        <authorList>
            <person name="Floudas D."/>
            <person name="Bentzer J."/>
            <person name="Ahren D."/>
            <person name="Johansson T."/>
            <person name="Persson P."/>
            <person name="Tunlid A."/>
        </authorList>
    </citation>
    <scope>NUCLEOTIDE SEQUENCE [LARGE SCALE GENOMIC DNA]</scope>
    <source>
        <strain evidence="2 3">CBS 101986</strain>
    </source>
</reference>
<organism evidence="2 3">
    <name type="scientific">Psilocybe cf. subviscida</name>
    <dbReference type="NCBI Taxonomy" id="2480587"/>
    <lineage>
        <taxon>Eukaryota</taxon>
        <taxon>Fungi</taxon>
        <taxon>Dikarya</taxon>
        <taxon>Basidiomycota</taxon>
        <taxon>Agaricomycotina</taxon>
        <taxon>Agaricomycetes</taxon>
        <taxon>Agaricomycetidae</taxon>
        <taxon>Agaricales</taxon>
        <taxon>Agaricineae</taxon>
        <taxon>Strophariaceae</taxon>
        <taxon>Psilocybe</taxon>
    </lineage>
</organism>
<proteinExistence type="predicted"/>
<feature type="region of interest" description="Disordered" evidence="1">
    <location>
        <begin position="518"/>
        <end position="557"/>
    </location>
</feature>
<dbReference type="AlphaFoldDB" id="A0A8H5AWN7"/>
<evidence type="ECO:0000313" key="2">
    <source>
        <dbReference type="EMBL" id="KAF5312285.1"/>
    </source>
</evidence>
<feature type="region of interest" description="Disordered" evidence="1">
    <location>
        <begin position="332"/>
        <end position="366"/>
    </location>
</feature>
<dbReference type="Proteomes" id="UP000567179">
    <property type="component" value="Unassembled WGS sequence"/>
</dbReference>
<name>A0A8H5AWN7_9AGAR</name>
<evidence type="ECO:0000313" key="3">
    <source>
        <dbReference type="Proteomes" id="UP000567179"/>
    </source>
</evidence>
<dbReference type="OrthoDB" id="3059771at2759"/>
<feature type="region of interest" description="Disordered" evidence="1">
    <location>
        <begin position="1"/>
        <end position="94"/>
    </location>
</feature>
<feature type="compositionally biased region" description="Polar residues" evidence="1">
    <location>
        <begin position="530"/>
        <end position="549"/>
    </location>
</feature>
<comment type="caution">
    <text evidence="2">The sequence shown here is derived from an EMBL/GenBank/DDBJ whole genome shotgun (WGS) entry which is preliminary data.</text>
</comment>
<gene>
    <name evidence="2" type="ORF">D9619_002445</name>
</gene>
<accession>A0A8H5AWN7</accession>
<feature type="compositionally biased region" description="Low complexity" evidence="1">
    <location>
        <begin position="332"/>
        <end position="342"/>
    </location>
</feature>
<protein>
    <submittedName>
        <fullName evidence="2">Uncharacterized protein</fullName>
    </submittedName>
</protein>
<dbReference type="EMBL" id="JAACJJ010000056">
    <property type="protein sequence ID" value="KAF5312285.1"/>
    <property type="molecule type" value="Genomic_DNA"/>
</dbReference>
<keyword evidence="3" id="KW-1185">Reference proteome</keyword>
<feature type="region of interest" description="Disordered" evidence="1">
    <location>
        <begin position="215"/>
        <end position="248"/>
    </location>
</feature>
<evidence type="ECO:0000256" key="1">
    <source>
        <dbReference type="SAM" id="MobiDB-lite"/>
    </source>
</evidence>